<keyword evidence="1" id="KW-1133">Transmembrane helix</keyword>
<keyword evidence="1" id="KW-0812">Transmembrane</keyword>
<evidence type="ECO:0000256" key="1">
    <source>
        <dbReference type="SAM" id="Phobius"/>
    </source>
</evidence>
<dbReference type="Proteomes" id="UP000006853">
    <property type="component" value="Chromosome 3"/>
</dbReference>
<reference evidence="2 3" key="1">
    <citation type="journal article" date="2011" name="J. Biotechnol.">
        <title>High-quality genome sequence of Pichia pastoris CBS7435.</title>
        <authorList>
            <person name="Kuberl A."/>
            <person name="Schneider J."/>
            <person name="Thallinger G.G."/>
            <person name="Anderl I."/>
            <person name="Wibberg D."/>
            <person name="Hajek T."/>
            <person name="Jaenicke S."/>
            <person name="Brinkrolf K."/>
            <person name="Goesmann A."/>
            <person name="Szczepanowski R."/>
            <person name="Puhler A."/>
            <person name="Schwab H."/>
            <person name="Glieder A."/>
            <person name="Pichler H."/>
        </authorList>
    </citation>
    <scope>NUCLEOTIDE SEQUENCE [LARGE SCALE GENOMIC DNA]</scope>
    <source>
        <strain evidence="3">ATCC 76273 / CBS 7435 / CECT 11047 / NRRL Y-11430 / Wegner 21-1</strain>
    </source>
</reference>
<protein>
    <submittedName>
        <fullName evidence="2">Uncharacterized protein</fullName>
    </submittedName>
</protein>
<evidence type="ECO:0000313" key="2">
    <source>
        <dbReference type="EMBL" id="SCV12133.1"/>
    </source>
</evidence>
<dbReference type="EMBL" id="FR839630">
    <property type="protein sequence ID" value="SCV12133.1"/>
    <property type="molecule type" value="Genomic_DNA"/>
</dbReference>
<proteinExistence type="predicted"/>
<name>A0A1G4KQ65_KOMPC</name>
<keyword evidence="1" id="KW-0472">Membrane</keyword>
<keyword evidence="3" id="KW-1185">Reference proteome</keyword>
<organism evidence="2 3">
    <name type="scientific">Komagataella phaffii (strain ATCC 76273 / CBS 7435 / CECT 11047 / NRRL Y-11430 / Wegner 21-1)</name>
    <name type="common">Yeast</name>
    <name type="synonym">Pichia pastoris</name>
    <dbReference type="NCBI Taxonomy" id="981350"/>
    <lineage>
        <taxon>Eukaryota</taxon>
        <taxon>Fungi</taxon>
        <taxon>Dikarya</taxon>
        <taxon>Ascomycota</taxon>
        <taxon>Saccharomycotina</taxon>
        <taxon>Pichiomycetes</taxon>
        <taxon>Pichiales</taxon>
        <taxon>Pichiaceae</taxon>
        <taxon>Komagataella</taxon>
    </lineage>
</organism>
<accession>A0A1G4KQ65</accession>
<dbReference type="AlphaFoldDB" id="A0A1G4KQ65"/>
<reference evidence="2 3" key="2">
    <citation type="journal article" date="2016" name="FEMS Yeast Res.">
        <title>Curation of the genome annotation of Pichia pastoris (Komagataella phaffii) CBS7435 from gene level to protein function.</title>
        <authorList>
            <person name="Valli M."/>
            <person name="Tatto N.E."/>
            <person name="Peymann A."/>
            <person name="Gruber C."/>
            <person name="Landes N."/>
            <person name="Ekker H."/>
            <person name="Thallinger G.G."/>
            <person name="Mattanovich D."/>
            <person name="Gasser B."/>
            <person name="Graf A.B."/>
        </authorList>
    </citation>
    <scope>GENOME REANNOTATION</scope>
    <source>
        <strain evidence="2 3">ATCC 76273 / CBS 7435 / CECT 11047 / NRRL Y-11430 / Wegner 21-1</strain>
    </source>
</reference>
<sequence>MIFCVLYVLKNLLGSYPIITLTTIWFLYCCGWGFSDQNVPVYASINRYSYQALGFLPKRIHKVFLQSSESQQPGLKNPDLTKKFPFYSTSSGSNSYNLRFCWNLPICMQSVLRQQGVWLALSNLILNLYCGIKESLKFINNQKVDDYKFWPGCWLVRLLHTLQQVNTTSFYCKYKGVEETVGPKNKSEQCIRTK</sequence>
<evidence type="ECO:0000313" key="3">
    <source>
        <dbReference type="Proteomes" id="UP000006853"/>
    </source>
</evidence>
<gene>
    <name evidence="2" type="ordered locus">PP7435_Chr3-1248</name>
</gene>
<feature type="transmembrane region" description="Helical" evidence="1">
    <location>
        <begin position="12"/>
        <end position="34"/>
    </location>
</feature>